<keyword evidence="11" id="KW-1185">Reference proteome</keyword>
<organism evidence="10 11">
    <name type="scientific">Haemaphysalis longicornis</name>
    <name type="common">Bush tick</name>
    <dbReference type="NCBI Taxonomy" id="44386"/>
    <lineage>
        <taxon>Eukaryota</taxon>
        <taxon>Metazoa</taxon>
        <taxon>Ecdysozoa</taxon>
        <taxon>Arthropoda</taxon>
        <taxon>Chelicerata</taxon>
        <taxon>Arachnida</taxon>
        <taxon>Acari</taxon>
        <taxon>Parasitiformes</taxon>
        <taxon>Ixodida</taxon>
        <taxon>Ixodoidea</taxon>
        <taxon>Ixodidae</taxon>
        <taxon>Haemaphysalinae</taxon>
        <taxon>Haemaphysalis</taxon>
    </lineage>
</organism>
<dbReference type="PROSITE" id="PS50294">
    <property type="entry name" value="WD_REPEATS_REGION"/>
    <property type="match status" value="1"/>
</dbReference>
<name>A0A9J6GQ10_HAELO</name>
<feature type="compositionally biased region" description="Polar residues" evidence="8">
    <location>
        <begin position="179"/>
        <end position="200"/>
    </location>
</feature>
<comment type="caution">
    <text evidence="10">The sequence shown here is derived from an EMBL/GenBank/DDBJ whole genome shotgun (WGS) entry which is preliminary data.</text>
</comment>
<evidence type="ECO:0000256" key="2">
    <source>
        <dbReference type="ARBA" id="ARBA00022454"/>
    </source>
</evidence>
<evidence type="ECO:0000256" key="6">
    <source>
        <dbReference type="ARBA" id="ARBA00022853"/>
    </source>
</evidence>
<evidence type="ECO:0000256" key="1">
    <source>
        <dbReference type="ARBA" id="ARBA00004286"/>
    </source>
</evidence>
<feature type="repeat" description="WD" evidence="7">
    <location>
        <begin position="335"/>
        <end position="369"/>
    </location>
</feature>
<sequence length="553" mass="61899">MVSNCLLLFSTSSRQSADKNIAVSLLPKLTLLDGADCQPLRKLEALGDKKLLPQISQIWKSTFKNNLVPGADEEEISLVKKDFLRHLRRSFLECNEFPVKFKKFKVEALGEDLFEEEVRCLHSGVAAGTPRKEEDETKSALESPRKRAVSPVKKSSAVKREPAKKKSILDGHDEKEISPQDSIRGQNGSTRVDSSEIAQQWSSPRKKLKYEASAKVSERPVKGAEVSTFLRCHSKDPNDSVTQVWQAAFQPKCEDNDISPNIVATCGGRVVNFIDCSTGTVVKRYRHANPKEEFFCLAWTLLPIGGRPSAVLAVAGKAREVSLIHPEQLVCYRSFEAHSKYINCLHFCPSQPSWLLSGSIDDNIHIWNVGIPEAPKYQTKIESPNIEFRFPTKDGASEEQEPVVDGLVLIQDDMIVSKCSNSGMIGLWKLSGHVSSFKKRSQKLQKVRVQYASTFRWSDTKVDYLYPSATPDLIACGDDTGSVWLYRLGKKSETLAKPLEILAWPDKLLCSDDFCVEKKDDKVNANSVMLSPDGNYMVVCTDVNIVCIWRIVR</sequence>
<dbReference type="Proteomes" id="UP000821853">
    <property type="component" value="Unassembled WGS sequence"/>
</dbReference>
<keyword evidence="2" id="KW-0158">Chromosome</keyword>
<evidence type="ECO:0000313" key="11">
    <source>
        <dbReference type="Proteomes" id="UP000821853"/>
    </source>
</evidence>
<dbReference type="PANTHER" id="PTHR24370">
    <property type="entry name" value="OPTICIN"/>
    <property type="match status" value="1"/>
</dbReference>
<feature type="compositionally biased region" description="Basic and acidic residues" evidence="8">
    <location>
        <begin position="130"/>
        <end position="145"/>
    </location>
</feature>
<dbReference type="GO" id="GO:0006325">
    <property type="term" value="P:chromatin organization"/>
    <property type="evidence" value="ECO:0007669"/>
    <property type="project" value="UniProtKB-KW"/>
</dbReference>
<dbReference type="GO" id="GO:0071169">
    <property type="term" value="P:establishment of protein localization to chromatin"/>
    <property type="evidence" value="ECO:0007669"/>
    <property type="project" value="TreeGrafter"/>
</dbReference>
<dbReference type="GO" id="GO:0003682">
    <property type="term" value="F:chromatin binding"/>
    <property type="evidence" value="ECO:0007669"/>
    <property type="project" value="TreeGrafter"/>
</dbReference>
<evidence type="ECO:0000256" key="8">
    <source>
        <dbReference type="SAM" id="MobiDB-lite"/>
    </source>
</evidence>
<keyword evidence="6" id="KW-0156">Chromatin regulator</keyword>
<dbReference type="GO" id="GO:0005664">
    <property type="term" value="C:nuclear origin of replication recognition complex"/>
    <property type="evidence" value="ECO:0007669"/>
    <property type="project" value="TreeGrafter"/>
</dbReference>
<accession>A0A9J6GQ10</accession>
<dbReference type="PROSITE" id="PS00678">
    <property type="entry name" value="WD_REPEATS_1"/>
    <property type="match status" value="1"/>
</dbReference>
<dbReference type="OrthoDB" id="7318948at2759"/>
<feature type="compositionally biased region" description="Basic and acidic residues" evidence="8">
    <location>
        <begin position="167"/>
        <end position="178"/>
    </location>
</feature>
<dbReference type="PROSITE" id="PS50082">
    <property type="entry name" value="WD_REPEATS_2"/>
    <property type="match status" value="1"/>
</dbReference>
<dbReference type="EMBL" id="JABSTR010000008">
    <property type="protein sequence ID" value="KAH9376761.1"/>
    <property type="molecule type" value="Genomic_DNA"/>
</dbReference>
<dbReference type="Pfam" id="PF23215">
    <property type="entry name" value="WD_LRWD1"/>
    <property type="match status" value="2"/>
</dbReference>
<feature type="domain" description="Leucine-rich repeat and WD repeat-containing protein 1 WD" evidence="9">
    <location>
        <begin position="394"/>
        <end position="551"/>
    </location>
</feature>
<evidence type="ECO:0000256" key="3">
    <source>
        <dbReference type="ARBA" id="ARBA00022574"/>
    </source>
</evidence>
<evidence type="ECO:0000259" key="9">
    <source>
        <dbReference type="Pfam" id="PF23215"/>
    </source>
</evidence>
<protein>
    <recommendedName>
        <fullName evidence="9">Leucine-rich repeat and WD repeat-containing protein 1 WD domain-containing protein</fullName>
    </recommendedName>
</protein>
<dbReference type="SUPFAM" id="SSF50978">
    <property type="entry name" value="WD40 repeat-like"/>
    <property type="match status" value="1"/>
</dbReference>
<proteinExistence type="predicted"/>
<evidence type="ECO:0000256" key="7">
    <source>
        <dbReference type="PROSITE-ProRule" id="PRU00221"/>
    </source>
</evidence>
<dbReference type="InterPro" id="IPR019775">
    <property type="entry name" value="WD40_repeat_CS"/>
</dbReference>
<dbReference type="Gene3D" id="2.130.10.10">
    <property type="entry name" value="YVTN repeat-like/Quinoprotein amine dehydrogenase"/>
    <property type="match status" value="2"/>
</dbReference>
<keyword evidence="5" id="KW-0677">Repeat</keyword>
<dbReference type="InterPro" id="IPR036322">
    <property type="entry name" value="WD40_repeat_dom_sf"/>
</dbReference>
<feature type="domain" description="Leucine-rich repeat and WD repeat-containing protein 1 WD" evidence="9">
    <location>
        <begin position="227"/>
        <end position="374"/>
    </location>
</feature>
<feature type="region of interest" description="Disordered" evidence="8">
    <location>
        <begin position="126"/>
        <end position="200"/>
    </location>
</feature>
<keyword evidence="3 7" id="KW-0853">WD repeat</keyword>
<dbReference type="InterPro" id="IPR052489">
    <property type="entry name" value="LRWD1"/>
</dbReference>
<comment type="subcellular location">
    <subcellularLocation>
        <location evidence="1">Chromosome</location>
    </subcellularLocation>
</comment>
<dbReference type="OMA" id="TCPDKGI"/>
<keyword evidence="4" id="KW-0433">Leucine-rich repeat</keyword>
<evidence type="ECO:0000256" key="5">
    <source>
        <dbReference type="ARBA" id="ARBA00022737"/>
    </source>
</evidence>
<gene>
    <name evidence="10" type="ORF">HPB48_010943</name>
</gene>
<evidence type="ECO:0000313" key="10">
    <source>
        <dbReference type="EMBL" id="KAH9376761.1"/>
    </source>
</evidence>
<reference evidence="10 11" key="1">
    <citation type="journal article" date="2020" name="Cell">
        <title>Large-Scale Comparative Analyses of Tick Genomes Elucidate Their Genetic Diversity and Vector Capacities.</title>
        <authorList>
            <consortium name="Tick Genome and Microbiome Consortium (TIGMIC)"/>
            <person name="Jia N."/>
            <person name="Wang J."/>
            <person name="Shi W."/>
            <person name="Du L."/>
            <person name="Sun Y."/>
            <person name="Zhan W."/>
            <person name="Jiang J.F."/>
            <person name="Wang Q."/>
            <person name="Zhang B."/>
            <person name="Ji P."/>
            <person name="Bell-Sakyi L."/>
            <person name="Cui X.M."/>
            <person name="Yuan T.T."/>
            <person name="Jiang B.G."/>
            <person name="Yang W.F."/>
            <person name="Lam T.T."/>
            <person name="Chang Q.C."/>
            <person name="Ding S.J."/>
            <person name="Wang X.J."/>
            <person name="Zhu J.G."/>
            <person name="Ruan X.D."/>
            <person name="Zhao L."/>
            <person name="Wei J.T."/>
            <person name="Ye R.Z."/>
            <person name="Que T.C."/>
            <person name="Du C.H."/>
            <person name="Zhou Y.H."/>
            <person name="Cheng J.X."/>
            <person name="Dai P.F."/>
            <person name="Guo W.B."/>
            <person name="Han X.H."/>
            <person name="Huang E.J."/>
            <person name="Li L.F."/>
            <person name="Wei W."/>
            <person name="Gao Y.C."/>
            <person name="Liu J.Z."/>
            <person name="Shao H.Z."/>
            <person name="Wang X."/>
            <person name="Wang C.C."/>
            <person name="Yang T.C."/>
            <person name="Huo Q.B."/>
            <person name="Li W."/>
            <person name="Chen H.Y."/>
            <person name="Chen S.E."/>
            <person name="Zhou L.G."/>
            <person name="Ni X.B."/>
            <person name="Tian J.H."/>
            <person name="Sheng Y."/>
            <person name="Liu T."/>
            <person name="Pan Y.S."/>
            <person name="Xia L.Y."/>
            <person name="Li J."/>
            <person name="Zhao F."/>
            <person name="Cao W.C."/>
        </authorList>
    </citation>
    <scope>NUCLEOTIDE SEQUENCE [LARGE SCALE GENOMIC DNA]</scope>
    <source>
        <strain evidence="10">HaeL-2018</strain>
    </source>
</reference>
<dbReference type="AlphaFoldDB" id="A0A9J6GQ10"/>
<dbReference type="InterPro" id="IPR056160">
    <property type="entry name" value="WD_LRWD1"/>
</dbReference>
<dbReference type="InterPro" id="IPR001680">
    <property type="entry name" value="WD40_rpt"/>
</dbReference>
<dbReference type="InterPro" id="IPR015943">
    <property type="entry name" value="WD40/YVTN_repeat-like_dom_sf"/>
</dbReference>
<dbReference type="VEuPathDB" id="VectorBase:HLOH_061885"/>
<dbReference type="PANTHER" id="PTHR24370:SF10">
    <property type="entry name" value="LEUCINE-RICH REPEAT AND WD REPEAT-CONTAINING PROTEIN 1"/>
    <property type="match status" value="1"/>
</dbReference>
<dbReference type="SMART" id="SM00320">
    <property type="entry name" value="WD40"/>
    <property type="match status" value="3"/>
</dbReference>
<evidence type="ECO:0000256" key="4">
    <source>
        <dbReference type="ARBA" id="ARBA00022614"/>
    </source>
</evidence>